<dbReference type="EMBL" id="JAEPBG010000031">
    <property type="protein sequence ID" value="MBK4738958.1"/>
    <property type="molecule type" value="Genomic_DNA"/>
</dbReference>
<dbReference type="AlphaFoldDB" id="A0A934W9Z8"/>
<feature type="transmembrane region" description="Helical" evidence="7">
    <location>
        <begin position="258"/>
        <end position="278"/>
    </location>
</feature>
<evidence type="ECO:0000256" key="2">
    <source>
        <dbReference type="ARBA" id="ARBA00022448"/>
    </source>
</evidence>
<keyword evidence="4 7" id="KW-1133">Transmembrane helix</keyword>
<feature type="transmembrane region" description="Helical" evidence="7">
    <location>
        <begin position="32"/>
        <end position="55"/>
    </location>
</feature>
<protein>
    <submittedName>
        <fullName evidence="9">MFS transporter</fullName>
    </submittedName>
</protein>
<organism evidence="9 10">
    <name type="scientific">Noviherbaspirillum pedocola</name>
    <dbReference type="NCBI Taxonomy" id="2801341"/>
    <lineage>
        <taxon>Bacteria</taxon>
        <taxon>Pseudomonadati</taxon>
        <taxon>Pseudomonadota</taxon>
        <taxon>Betaproteobacteria</taxon>
        <taxon>Burkholderiales</taxon>
        <taxon>Oxalobacteraceae</taxon>
        <taxon>Noviherbaspirillum</taxon>
    </lineage>
</organism>
<accession>A0A934W9Z8</accession>
<sequence>MSANRVPRAPGRAADPRPSLERETMRRVSRRILPFLILCYLGAFINRGNLGMAALQMNQDLGLSPAMFSLAGSLFFIAYFLFEVPSNLLMQRFGARRWLARIMISWGLVAMGTAFVRDMGALCAMRFLLGAAEAGFFPGVILYLGNWFPAAYQARIIGMFMAAIPASAFLSSPLSALLLQMDGAAGLRGWQWLFLAEGLLPLLLGCSCLFLLADSAQQARWLPQDQRAWLAQRIARESRMRAGIRHESLARLLREPRLWRLALICSAASASGTVLNLWQPQILKSFGASVMQTGLLNAAPYAVATVVMVLWGRHSDRSLERRWHTAIPLLLCGAGLCLSLLARAPGGIYAGLCMTLIGSYAFKGPFWAMTSGCLSGRAAAAGIAGVNAVSNLVGGGLILNLSGWLREQRGDGLALAPLALLCGLGILALLSLRTGVAQPRPGPADEAL</sequence>
<dbReference type="CDD" id="cd17319">
    <property type="entry name" value="MFS_ExuT_GudP_like"/>
    <property type="match status" value="1"/>
</dbReference>
<dbReference type="FunFam" id="1.20.1250.20:FF:000018">
    <property type="entry name" value="MFS transporter permease"/>
    <property type="match status" value="1"/>
</dbReference>
<evidence type="ECO:0000256" key="1">
    <source>
        <dbReference type="ARBA" id="ARBA00004141"/>
    </source>
</evidence>
<feature type="region of interest" description="Disordered" evidence="6">
    <location>
        <begin position="1"/>
        <end position="22"/>
    </location>
</feature>
<keyword evidence="5 7" id="KW-0472">Membrane</keyword>
<keyword evidence="2" id="KW-0813">Transport</keyword>
<dbReference type="PANTHER" id="PTHR43791:SF36">
    <property type="entry name" value="TRANSPORTER, PUTATIVE (AFU_ORTHOLOGUE AFUA_6G08340)-RELATED"/>
    <property type="match status" value="1"/>
</dbReference>
<evidence type="ECO:0000256" key="7">
    <source>
        <dbReference type="SAM" id="Phobius"/>
    </source>
</evidence>
<dbReference type="Proteomes" id="UP000622890">
    <property type="component" value="Unassembled WGS sequence"/>
</dbReference>
<evidence type="ECO:0000256" key="5">
    <source>
        <dbReference type="ARBA" id="ARBA00023136"/>
    </source>
</evidence>
<comment type="subcellular location">
    <subcellularLocation>
        <location evidence="1">Membrane</location>
        <topology evidence="1">Multi-pass membrane protein</topology>
    </subcellularLocation>
</comment>
<feature type="compositionally biased region" description="Low complexity" evidence="6">
    <location>
        <begin position="1"/>
        <end position="13"/>
    </location>
</feature>
<feature type="transmembrane region" description="Helical" evidence="7">
    <location>
        <begin position="378"/>
        <end position="401"/>
    </location>
</feature>
<dbReference type="InterPro" id="IPR036259">
    <property type="entry name" value="MFS_trans_sf"/>
</dbReference>
<reference evidence="9" key="1">
    <citation type="submission" date="2021-01" db="EMBL/GenBank/DDBJ databases">
        <title>Genome sequence of strain Noviherbaspirillum sp. DKR-6.</title>
        <authorList>
            <person name="Chaudhary D.K."/>
        </authorList>
    </citation>
    <scope>NUCLEOTIDE SEQUENCE</scope>
    <source>
        <strain evidence="9">DKR-6</strain>
    </source>
</reference>
<dbReference type="SUPFAM" id="SSF103473">
    <property type="entry name" value="MFS general substrate transporter"/>
    <property type="match status" value="1"/>
</dbReference>
<evidence type="ECO:0000256" key="3">
    <source>
        <dbReference type="ARBA" id="ARBA00022692"/>
    </source>
</evidence>
<proteinExistence type="predicted"/>
<feature type="transmembrane region" description="Helical" evidence="7">
    <location>
        <begin position="98"/>
        <end position="115"/>
    </location>
</feature>
<evidence type="ECO:0000313" key="10">
    <source>
        <dbReference type="Proteomes" id="UP000622890"/>
    </source>
</evidence>
<dbReference type="Pfam" id="PF07690">
    <property type="entry name" value="MFS_1"/>
    <property type="match status" value="1"/>
</dbReference>
<dbReference type="PANTHER" id="PTHR43791">
    <property type="entry name" value="PERMEASE-RELATED"/>
    <property type="match status" value="1"/>
</dbReference>
<keyword evidence="3 7" id="KW-0812">Transmembrane</keyword>
<evidence type="ECO:0000256" key="6">
    <source>
        <dbReference type="SAM" id="MobiDB-lite"/>
    </source>
</evidence>
<feature type="domain" description="Major facilitator superfamily (MFS) profile" evidence="8">
    <location>
        <begin position="32"/>
        <end position="440"/>
    </location>
</feature>
<feature type="transmembrane region" description="Helical" evidence="7">
    <location>
        <begin position="156"/>
        <end position="178"/>
    </location>
</feature>
<feature type="transmembrane region" description="Helical" evidence="7">
    <location>
        <begin position="323"/>
        <end position="342"/>
    </location>
</feature>
<dbReference type="InterPro" id="IPR011701">
    <property type="entry name" value="MFS"/>
</dbReference>
<feature type="transmembrane region" description="Helical" evidence="7">
    <location>
        <begin position="290"/>
        <end position="311"/>
    </location>
</feature>
<dbReference type="GO" id="GO:0016020">
    <property type="term" value="C:membrane"/>
    <property type="evidence" value="ECO:0007669"/>
    <property type="project" value="UniProtKB-SubCell"/>
</dbReference>
<evidence type="ECO:0000259" key="8">
    <source>
        <dbReference type="PROSITE" id="PS50850"/>
    </source>
</evidence>
<dbReference type="Gene3D" id="1.20.1250.20">
    <property type="entry name" value="MFS general substrate transporter like domains"/>
    <property type="match status" value="2"/>
</dbReference>
<evidence type="ECO:0000256" key="4">
    <source>
        <dbReference type="ARBA" id="ARBA00022989"/>
    </source>
</evidence>
<keyword evidence="10" id="KW-1185">Reference proteome</keyword>
<feature type="transmembrane region" description="Helical" evidence="7">
    <location>
        <begin position="127"/>
        <end position="144"/>
    </location>
</feature>
<gene>
    <name evidence="9" type="ORF">JJB74_30460</name>
</gene>
<feature type="transmembrane region" description="Helical" evidence="7">
    <location>
        <begin position="190"/>
        <end position="213"/>
    </location>
</feature>
<dbReference type="PROSITE" id="PS50850">
    <property type="entry name" value="MFS"/>
    <property type="match status" value="1"/>
</dbReference>
<evidence type="ECO:0000313" key="9">
    <source>
        <dbReference type="EMBL" id="MBK4738958.1"/>
    </source>
</evidence>
<dbReference type="GO" id="GO:0022857">
    <property type="term" value="F:transmembrane transporter activity"/>
    <property type="evidence" value="ECO:0007669"/>
    <property type="project" value="InterPro"/>
</dbReference>
<feature type="transmembrane region" description="Helical" evidence="7">
    <location>
        <begin position="348"/>
        <end position="366"/>
    </location>
</feature>
<feature type="transmembrane region" description="Helical" evidence="7">
    <location>
        <begin position="413"/>
        <end position="432"/>
    </location>
</feature>
<name>A0A934W9Z8_9BURK</name>
<dbReference type="InterPro" id="IPR020846">
    <property type="entry name" value="MFS_dom"/>
</dbReference>
<comment type="caution">
    <text evidence="9">The sequence shown here is derived from an EMBL/GenBank/DDBJ whole genome shotgun (WGS) entry which is preliminary data.</text>
</comment>
<feature type="transmembrane region" description="Helical" evidence="7">
    <location>
        <begin position="61"/>
        <end position="82"/>
    </location>
</feature>